<name>A0ABY2WXD5_9RHOB</name>
<evidence type="ECO:0000313" key="2">
    <source>
        <dbReference type="EMBL" id="TMV07476.1"/>
    </source>
</evidence>
<evidence type="ECO:0000313" key="3">
    <source>
        <dbReference type="Proteomes" id="UP001191082"/>
    </source>
</evidence>
<evidence type="ECO:0008006" key="4">
    <source>
        <dbReference type="Google" id="ProtNLM"/>
    </source>
</evidence>
<comment type="caution">
    <text evidence="2">The sequence shown here is derived from an EMBL/GenBank/DDBJ whole genome shotgun (WGS) entry which is preliminary data.</text>
</comment>
<dbReference type="RefSeq" id="WP_138865952.1">
    <property type="nucleotide sequence ID" value="NZ_VCPC01000008.1"/>
</dbReference>
<dbReference type="EMBL" id="VCPC01000008">
    <property type="protein sequence ID" value="TMV07476.1"/>
    <property type="molecule type" value="Genomic_DNA"/>
</dbReference>
<organism evidence="2 3">
    <name type="scientific">Arenibacterium halophilum</name>
    <dbReference type="NCBI Taxonomy" id="2583821"/>
    <lineage>
        <taxon>Bacteria</taxon>
        <taxon>Pseudomonadati</taxon>
        <taxon>Pseudomonadota</taxon>
        <taxon>Alphaproteobacteria</taxon>
        <taxon>Rhodobacterales</taxon>
        <taxon>Paracoccaceae</taxon>
        <taxon>Arenibacterium</taxon>
    </lineage>
</organism>
<keyword evidence="1" id="KW-0732">Signal</keyword>
<feature type="chain" id="PRO_5046446261" description="DUF4034 domain-containing protein" evidence="1">
    <location>
        <begin position="22"/>
        <end position="552"/>
    </location>
</feature>
<proteinExistence type="predicted"/>
<protein>
    <recommendedName>
        <fullName evidence="4">DUF4034 domain-containing protein</fullName>
    </recommendedName>
</protein>
<gene>
    <name evidence="2" type="ORF">FGK64_21685</name>
</gene>
<evidence type="ECO:0000256" key="1">
    <source>
        <dbReference type="SAM" id="SignalP"/>
    </source>
</evidence>
<keyword evidence="3" id="KW-1185">Reference proteome</keyword>
<accession>A0ABY2WXD5</accession>
<reference evidence="2 3" key="1">
    <citation type="submission" date="2019-05" db="EMBL/GenBank/DDBJ databases">
        <title>Marivita sp. nov. isolated from sea sediment.</title>
        <authorList>
            <person name="Kim W."/>
        </authorList>
    </citation>
    <scope>NUCLEOTIDE SEQUENCE [LARGE SCALE GENOMIC DNA]</scope>
    <source>
        <strain evidence="2 3">CAU 1492</strain>
    </source>
</reference>
<sequence>MRHLAIFATLWMALCPSLATAEAPISSDPDALRSLVYAGDISRVDAALVAAQLAVEEGDLDAEKNRQLYTIFAVTHPDVIAFTQDWLAARPDSAQAKVARSLVLSNAAWIVRGERALRHTHPEAVEKFGGLRAQAADLAQAAYKANPKFLPASDAVITLGALAYDKTYAMEVFHAVMETTPNWGTLTRAFGFANRGWGGDAQIVEAICDYYAPKVDLGDRDSARYCRIQFLVEGKPYNGWSQMALDLMPPAGEDSWIDGLRFTARLNNHPMDRAEAEALRDIVVEQGFDSLRWATYYDQYIAYRWAFDTQTERTLQKVKVGALAALEHDPFNPELLDILARQSHEVTKVEIEVDGKIQTGTRHTPIADSPSPEQEFDYLRRKVVVAPYDPENWQKLALLFKVESLRGRDELADLALWEGYLVNAVYYSNYQLEYLTNYAQRKIQQLESYEQLEPGMAGLNGWYRAIQQLDRTTDIVCPIVRIGILIYAVAQYTGQNPGLDTGTVQVIDGLTAEAEADDLCPGMLSAQPQDLAFAPVEMDMMGQVFPFILAAK</sequence>
<dbReference type="Proteomes" id="UP001191082">
    <property type="component" value="Unassembled WGS sequence"/>
</dbReference>
<feature type="signal peptide" evidence="1">
    <location>
        <begin position="1"/>
        <end position="21"/>
    </location>
</feature>